<dbReference type="EMBL" id="WSRS01000127">
    <property type="protein sequence ID" value="MVX59733.1"/>
    <property type="molecule type" value="Genomic_DNA"/>
</dbReference>
<gene>
    <name evidence="1" type="ORF">E5983_08865</name>
</gene>
<sequence>MEFKTYVRMMYEQTVLYERFARKYDLHRNSLQILLWILNYPKETGYYMTQ</sequence>
<reference evidence="1 2" key="1">
    <citation type="submission" date="2019-12" db="EMBL/GenBank/DDBJ databases">
        <title>Microbes associate with the intestines of laboratory mice.</title>
        <authorList>
            <person name="Navarre W."/>
            <person name="Wong E."/>
        </authorList>
    </citation>
    <scope>NUCLEOTIDE SEQUENCE [LARGE SCALE GENOMIC DNA]</scope>
    <source>
        <strain evidence="1 2">NM51_B2-22</strain>
    </source>
</reference>
<accession>A0A7X3G9R0</accession>
<comment type="caution">
    <text evidence="1">The sequence shown here is derived from an EMBL/GenBank/DDBJ whole genome shotgun (WGS) entry which is preliminary data.</text>
</comment>
<proteinExistence type="predicted"/>
<organism evidence="1 2">
    <name type="scientific">Streptococcus danieliae</name>
    <dbReference type="NCBI Taxonomy" id="747656"/>
    <lineage>
        <taxon>Bacteria</taxon>
        <taxon>Bacillati</taxon>
        <taxon>Bacillota</taxon>
        <taxon>Bacilli</taxon>
        <taxon>Lactobacillales</taxon>
        <taxon>Streptococcaceae</taxon>
        <taxon>Streptococcus</taxon>
    </lineage>
</organism>
<name>A0A7X3G9R0_9STRE</name>
<dbReference type="Proteomes" id="UP000461595">
    <property type="component" value="Unassembled WGS sequence"/>
</dbReference>
<evidence type="ECO:0000313" key="2">
    <source>
        <dbReference type="Proteomes" id="UP000461595"/>
    </source>
</evidence>
<dbReference type="OrthoDB" id="1625202at2"/>
<protein>
    <recommendedName>
        <fullName evidence="3">MarR family transcriptional regulator</fullName>
    </recommendedName>
</protein>
<dbReference type="AlphaFoldDB" id="A0A7X3G9R0"/>
<dbReference type="RefSeq" id="WP_160333472.1">
    <property type="nucleotide sequence ID" value="NZ_WSRS01000127.1"/>
</dbReference>
<evidence type="ECO:0000313" key="1">
    <source>
        <dbReference type="EMBL" id="MVX59733.1"/>
    </source>
</evidence>
<evidence type="ECO:0008006" key="3">
    <source>
        <dbReference type="Google" id="ProtNLM"/>
    </source>
</evidence>